<proteinExistence type="predicted"/>
<keyword evidence="4" id="KW-1185">Reference proteome</keyword>
<evidence type="ECO:0008006" key="5">
    <source>
        <dbReference type="Google" id="ProtNLM"/>
    </source>
</evidence>
<dbReference type="AlphaFoldDB" id="A0AAD2A7F3"/>
<sequence>MLLDCLGICKGQRGTRRDDDGEHDFFVHCEAPDLGKWLHAYIEKKAIKKDLEVSSALGNIYAKYGCIEKAKEIFEVMPVKDAKAWSTIIVGLAIHGHAEEAFETFARMEEAKIELNNVKHLLVCAINMYPQWSSL</sequence>
<dbReference type="PANTHER" id="PTHR47926:SF461">
    <property type="entry name" value="PENTATRICOPEPTIDE REPEAT SUPERFAMILY PROTEIN"/>
    <property type="match status" value="1"/>
</dbReference>
<evidence type="ECO:0000256" key="2">
    <source>
        <dbReference type="PROSITE-ProRule" id="PRU00708"/>
    </source>
</evidence>
<dbReference type="EMBL" id="OU503054">
    <property type="protein sequence ID" value="CAI9782798.1"/>
    <property type="molecule type" value="Genomic_DNA"/>
</dbReference>
<accession>A0AAD2A7F3</accession>
<protein>
    <recommendedName>
        <fullName evidence="5">Pentatricopeptide repeat-containing protein</fullName>
    </recommendedName>
</protein>
<dbReference type="GO" id="GO:0003723">
    <property type="term" value="F:RNA binding"/>
    <property type="evidence" value="ECO:0007669"/>
    <property type="project" value="InterPro"/>
</dbReference>
<dbReference type="InterPro" id="IPR002885">
    <property type="entry name" value="PPR_rpt"/>
</dbReference>
<organism evidence="3 4">
    <name type="scientific">Fraxinus pennsylvanica</name>
    <dbReference type="NCBI Taxonomy" id="56036"/>
    <lineage>
        <taxon>Eukaryota</taxon>
        <taxon>Viridiplantae</taxon>
        <taxon>Streptophyta</taxon>
        <taxon>Embryophyta</taxon>
        <taxon>Tracheophyta</taxon>
        <taxon>Spermatophyta</taxon>
        <taxon>Magnoliopsida</taxon>
        <taxon>eudicotyledons</taxon>
        <taxon>Gunneridae</taxon>
        <taxon>Pentapetalae</taxon>
        <taxon>asterids</taxon>
        <taxon>lamiids</taxon>
        <taxon>Lamiales</taxon>
        <taxon>Oleaceae</taxon>
        <taxon>Oleeae</taxon>
        <taxon>Fraxinus</taxon>
    </lineage>
</organism>
<dbReference type="GO" id="GO:0009451">
    <property type="term" value="P:RNA modification"/>
    <property type="evidence" value="ECO:0007669"/>
    <property type="project" value="InterPro"/>
</dbReference>
<dbReference type="PANTHER" id="PTHR47926">
    <property type="entry name" value="PENTATRICOPEPTIDE REPEAT-CONTAINING PROTEIN"/>
    <property type="match status" value="1"/>
</dbReference>
<evidence type="ECO:0000313" key="4">
    <source>
        <dbReference type="Proteomes" id="UP000834106"/>
    </source>
</evidence>
<dbReference type="InterPro" id="IPR046960">
    <property type="entry name" value="PPR_At4g14850-like_plant"/>
</dbReference>
<dbReference type="Proteomes" id="UP000834106">
    <property type="component" value="Chromosome 19"/>
</dbReference>
<gene>
    <name evidence="3" type="ORF">FPE_LOCUS30228</name>
</gene>
<keyword evidence="1" id="KW-0677">Repeat</keyword>
<dbReference type="NCBIfam" id="TIGR00756">
    <property type="entry name" value="PPR"/>
    <property type="match status" value="1"/>
</dbReference>
<dbReference type="Pfam" id="PF01535">
    <property type="entry name" value="PPR"/>
    <property type="match status" value="2"/>
</dbReference>
<feature type="repeat" description="PPR" evidence="2">
    <location>
        <begin position="81"/>
        <end position="115"/>
    </location>
</feature>
<evidence type="ECO:0000256" key="1">
    <source>
        <dbReference type="ARBA" id="ARBA00022737"/>
    </source>
</evidence>
<dbReference type="Gene3D" id="1.25.40.10">
    <property type="entry name" value="Tetratricopeptide repeat domain"/>
    <property type="match status" value="1"/>
</dbReference>
<reference evidence="3" key="1">
    <citation type="submission" date="2023-05" db="EMBL/GenBank/DDBJ databases">
        <authorList>
            <person name="Huff M."/>
        </authorList>
    </citation>
    <scope>NUCLEOTIDE SEQUENCE</scope>
</reference>
<evidence type="ECO:0000313" key="3">
    <source>
        <dbReference type="EMBL" id="CAI9782798.1"/>
    </source>
</evidence>
<name>A0AAD2A7F3_9LAMI</name>
<dbReference type="PROSITE" id="PS51375">
    <property type="entry name" value="PPR"/>
    <property type="match status" value="1"/>
</dbReference>
<dbReference type="InterPro" id="IPR011990">
    <property type="entry name" value="TPR-like_helical_dom_sf"/>
</dbReference>